<dbReference type="RefSeq" id="WP_034532074.1">
    <property type="nucleotide sequence ID" value="NZ_BAABVX010000021.1"/>
</dbReference>
<proteinExistence type="inferred from homology"/>
<comment type="subcellular location">
    <subcellularLocation>
        <location evidence="11">Cell membrane</location>
        <topology evidence="11">Peripheral membrane protein</topology>
    </subcellularLocation>
    <subcellularLocation>
        <location evidence="2">Membrane</location>
        <topology evidence="2">Peripheral membrane protein</topology>
    </subcellularLocation>
</comment>
<dbReference type="NCBIfam" id="TIGR01146">
    <property type="entry name" value="ATPsyn_F1gamma"/>
    <property type="match status" value="1"/>
</dbReference>
<keyword evidence="10 11" id="KW-0066">ATP synthesis</keyword>
<keyword evidence="9 11" id="KW-0139">CF(1)</keyword>
<dbReference type="SUPFAM" id="SSF52943">
    <property type="entry name" value="ATP synthase (F1-ATPase), gamma subunit"/>
    <property type="match status" value="1"/>
</dbReference>
<dbReference type="PANTHER" id="PTHR11693:SF22">
    <property type="entry name" value="ATP SYNTHASE SUBUNIT GAMMA, MITOCHONDRIAL"/>
    <property type="match status" value="1"/>
</dbReference>
<dbReference type="HAMAP" id="MF_00815">
    <property type="entry name" value="ATP_synth_gamma_bact"/>
    <property type="match status" value="1"/>
</dbReference>
<reference evidence="16 17" key="1">
    <citation type="journal article" date="2015" name="Genome Biol. Evol.">
        <title>Functionally Structured Genomes in Lactobacillus kunkeei Colonizing the Honey Crop and Food Products of Honeybees and Stingless Bees.</title>
        <authorList>
            <person name="Tamarit D."/>
            <person name="Ellegaard K.M."/>
            <person name="Wikander J."/>
            <person name="Olofsson T."/>
            <person name="Vasquez A."/>
            <person name="Andersson S.G."/>
        </authorList>
    </citation>
    <scope>NUCLEOTIDE SEQUENCE [LARGE SCALE GENOMIC DNA]</scope>
    <source>
        <strain evidence="14 16">LAko</strain>
        <strain evidence="15 17">LMbo</strain>
    </source>
</reference>
<evidence type="ECO:0000313" key="17">
    <source>
        <dbReference type="Proteomes" id="UP000050269"/>
    </source>
</evidence>
<dbReference type="AlphaFoldDB" id="A0A087ENJ1"/>
<dbReference type="EMBL" id="JXCY01000004">
    <property type="protein sequence ID" value="KOY76844.1"/>
    <property type="molecule type" value="Genomic_DNA"/>
</dbReference>
<dbReference type="KEGG" id="lku:APS55_07645"/>
<evidence type="ECO:0000313" key="18">
    <source>
        <dbReference type="Proteomes" id="UP000067203"/>
    </source>
</evidence>
<protein>
    <recommendedName>
        <fullName evidence="11">ATP synthase gamma chain</fullName>
    </recommendedName>
    <alternativeName>
        <fullName evidence="11">ATP synthase F1 sector gamma subunit</fullName>
    </alternativeName>
    <alternativeName>
        <fullName evidence="11">F-ATPase gamma subunit</fullName>
    </alternativeName>
</protein>
<evidence type="ECO:0000256" key="7">
    <source>
        <dbReference type="ARBA" id="ARBA00023065"/>
    </source>
</evidence>
<dbReference type="STRING" id="148814.APS55_00070"/>
<comment type="similarity">
    <text evidence="3 11">Belongs to the ATPase gamma chain family.</text>
</comment>
<dbReference type="EMBL" id="CP012920">
    <property type="protein sequence ID" value="ALJ32083.1"/>
    <property type="molecule type" value="Genomic_DNA"/>
</dbReference>
<evidence type="ECO:0000313" key="12">
    <source>
        <dbReference type="EMBL" id="ALJ30728.1"/>
    </source>
</evidence>
<evidence type="ECO:0000256" key="5">
    <source>
        <dbReference type="ARBA" id="ARBA00022475"/>
    </source>
</evidence>
<evidence type="ECO:0000256" key="1">
    <source>
        <dbReference type="ARBA" id="ARBA00003456"/>
    </source>
</evidence>
<dbReference type="InterPro" id="IPR035968">
    <property type="entry name" value="ATP_synth_F1_ATPase_gsu"/>
</dbReference>
<sequence length="300" mass="33531">MAESINDVKHRIASTRNTRQITTAMQMVSTAKLNRIQKHTSNYEEYVSRVKAVVMHLAQSHLLDKINSSSNASDHKSGKTAYLVITSDRGMVGSYNSNVIRETNNFIEEHTPNPDDYMILAVGGNGADFYKNRNVNVAYEYRGVSDIPTFAEVREIVKTANSMFEDGVFDKLYVCYTHFVNRISSTFRAEKMLPMDSEAFEEESSKDIKAHDFSAEYEIEPDESAVLKVVLPQYAQSLVFGAILDAKTSEHSSSSTAMQSASDNASDLISRLELQYNRARQAAITTEITEIVGGQEALKH</sequence>
<evidence type="ECO:0000256" key="4">
    <source>
        <dbReference type="ARBA" id="ARBA00022448"/>
    </source>
</evidence>
<evidence type="ECO:0000256" key="9">
    <source>
        <dbReference type="ARBA" id="ARBA00023196"/>
    </source>
</evidence>
<dbReference type="EMBL" id="CP012920">
    <property type="protein sequence ID" value="ALJ30728.1"/>
    <property type="molecule type" value="Genomic_DNA"/>
</dbReference>
<dbReference type="GeneID" id="66348638"/>
<keyword evidence="4 11" id="KW-0813">Transport</keyword>
<dbReference type="OrthoDB" id="9812769at2"/>
<dbReference type="NCBIfam" id="NF004147">
    <property type="entry name" value="PRK05621.2-1"/>
    <property type="match status" value="1"/>
</dbReference>
<dbReference type="CDD" id="cd12151">
    <property type="entry name" value="F1-ATPase_gamma"/>
    <property type="match status" value="1"/>
</dbReference>
<dbReference type="EMBL" id="JXDF01000014">
    <property type="protein sequence ID" value="KPN82949.1"/>
    <property type="molecule type" value="Genomic_DNA"/>
</dbReference>
<comment type="subunit">
    <text evidence="11">F-type ATPases have 2 components, CF(1) - the catalytic core - and CF(0) - the membrane proton channel. CF(1) has five subunits: alpha(3), beta(3), gamma(1), delta(1), epsilon(1). CF(0) has three main subunits: a, b and c.</text>
</comment>
<dbReference type="Pfam" id="PF00231">
    <property type="entry name" value="ATP-synt"/>
    <property type="match status" value="1"/>
</dbReference>
<comment type="function">
    <text evidence="1 11">Produces ATP from ADP in the presence of a proton gradient across the membrane. The gamma chain is believed to be important in regulating ATPase activity and the flow of protons through the CF(0) complex.</text>
</comment>
<keyword evidence="7 11" id="KW-0406">Ion transport</keyword>
<dbReference type="PATRIC" id="fig|148814.11.peg.450"/>
<evidence type="ECO:0000256" key="6">
    <source>
        <dbReference type="ARBA" id="ARBA00022781"/>
    </source>
</evidence>
<dbReference type="GO" id="GO:0045259">
    <property type="term" value="C:proton-transporting ATP synthase complex"/>
    <property type="evidence" value="ECO:0007669"/>
    <property type="project" value="UniProtKB-KW"/>
</dbReference>
<evidence type="ECO:0000313" key="13">
    <source>
        <dbReference type="EMBL" id="ALJ32083.1"/>
    </source>
</evidence>
<keyword evidence="16" id="KW-1185">Reference proteome</keyword>
<evidence type="ECO:0000256" key="8">
    <source>
        <dbReference type="ARBA" id="ARBA00023136"/>
    </source>
</evidence>
<evidence type="ECO:0000256" key="10">
    <source>
        <dbReference type="ARBA" id="ARBA00023310"/>
    </source>
</evidence>
<accession>A0A087ENJ1</accession>
<dbReference type="Proteomes" id="UP000067203">
    <property type="component" value="Chromosome"/>
</dbReference>
<name>A0A087ENJ1_9LACO</name>
<evidence type="ECO:0000313" key="15">
    <source>
        <dbReference type="EMBL" id="KPN82949.1"/>
    </source>
</evidence>
<evidence type="ECO:0000313" key="14">
    <source>
        <dbReference type="EMBL" id="KOY76844.1"/>
    </source>
</evidence>
<evidence type="ECO:0000256" key="2">
    <source>
        <dbReference type="ARBA" id="ARBA00004170"/>
    </source>
</evidence>
<reference evidence="18" key="2">
    <citation type="submission" date="2015-10" db="EMBL/GenBank/DDBJ databases">
        <title>Bioinformatic analysis of the first complete genome sequence of Lactobacillus kunkeei strain MP2, an Apis mellifera gut isolate.</title>
        <authorList>
            <person name="Asenjo F."/>
            <person name="Olmos A."/>
            <person name="Henriquez-Piskulich P."/>
            <person name="Aldea P."/>
            <person name="Ugalde J.A."/>
            <person name="Trombert A.N."/>
        </authorList>
    </citation>
    <scope>NUCLEOTIDE SEQUENCE [LARGE SCALE GENOMIC DNA]</scope>
    <source>
        <strain evidence="18">MP2</strain>
    </source>
</reference>
<dbReference type="GO" id="GO:0042777">
    <property type="term" value="P:proton motive force-driven plasma membrane ATP synthesis"/>
    <property type="evidence" value="ECO:0007669"/>
    <property type="project" value="UniProtKB-UniRule"/>
</dbReference>
<dbReference type="PANTHER" id="PTHR11693">
    <property type="entry name" value="ATP SYNTHASE GAMMA CHAIN"/>
    <property type="match status" value="1"/>
</dbReference>
<keyword evidence="5 11" id="KW-1003">Cell membrane</keyword>
<dbReference type="Gene3D" id="3.40.1380.10">
    <property type="match status" value="1"/>
</dbReference>
<reference evidence="12 18" key="3">
    <citation type="journal article" date="2016" name="PeerJ">
        <title>Genome sequencing and analysis of the first complete genome of Lactobacillus kunkeei strain MP2, an Apis mellifera gut isolate.</title>
        <authorList>
            <person name="Asenjo F."/>
            <person name="Olmos A."/>
            <person name="Henriquez-Piskulich P."/>
            <person name="Polanco V."/>
            <person name="Aldea P."/>
            <person name="Ugalde J.A."/>
            <person name="Trombert A.N."/>
        </authorList>
    </citation>
    <scope>NUCLEOTIDE SEQUENCE [LARGE SCALE GENOMIC DNA]</scope>
    <source>
        <strain evidence="12 18">MP2</strain>
    </source>
</reference>
<dbReference type="eggNOG" id="COG0224">
    <property type="taxonomic scope" value="Bacteria"/>
</dbReference>
<evidence type="ECO:0000313" key="16">
    <source>
        <dbReference type="Proteomes" id="UP000037778"/>
    </source>
</evidence>
<dbReference type="PRINTS" id="PR00126">
    <property type="entry name" value="ATPASEGAMMA"/>
</dbReference>
<gene>
    <name evidence="11 15" type="primary">atpG</name>
    <name evidence="12" type="ORF">APS55_00070</name>
    <name evidence="13" type="ORF">APS55_07645</name>
    <name evidence="14" type="ORF">RZ71_13010</name>
    <name evidence="15" type="ORF">RZ78_09660</name>
</gene>
<evidence type="ECO:0000256" key="3">
    <source>
        <dbReference type="ARBA" id="ARBA00007681"/>
    </source>
</evidence>
<dbReference type="InterPro" id="IPR000131">
    <property type="entry name" value="ATP_synth_F1_gsu"/>
</dbReference>
<dbReference type="KEGG" id="lku:APS55_00070"/>
<dbReference type="GO" id="GO:0046933">
    <property type="term" value="F:proton-transporting ATP synthase activity, rotational mechanism"/>
    <property type="evidence" value="ECO:0007669"/>
    <property type="project" value="UniProtKB-UniRule"/>
</dbReference>
<dbReference type="Proteomes" id="UP000050269">
    <property type="component" value="Unassembled WGS sequence"/>
</dbReference>
<dbReference type="Proteomes" id="UP000037778">
    <property type="component" value="Unassembled WGS sequence"/>
</dbReference>
<dbReference type="GO" id="GO:0005524">
    <property type="term" value="F:ATP binding"/>
    <property type="evidence" value="ECO:0007669"/>
    <property type="project" value="UniProtKB-UniRule"/>
</dbReference>
<keyword evidence="6 11" id="KW-0375">Hydrogen ion transport</keyword>
<evidence type="ECO:0000256" key="11">
    <source>
        <dbReference type="HAMAP-Rule" id="MF_00815"/>
    </source>
</evidence>
<dbReference type="Gene3D" id="1.10.287.80">
    <property type="entry name" value="ATP synthase, gamma subunit, helix hairpin domain"/>
    <property type="match status" value="1"/>
</dbReference>
<dbReference type="GO" id="GO:0005886">
    <property type="term" value="C:plasma membrane"/>
    <property type="evidence" value="ECO:0007669"/>
    <property type="project" value="UniProtKB-SubCell"/>
</dbReference>
<organism evidence="15 17">
    <name type="scientific">Apilactobacillus kunkeei</name>
    <dbReference type="NCBI Taxonomy" id="148814"/>
    <lineage>
        <taxon>Bacteria</taxon>
        <taxon>Bacillati</taxon>
        <taxon>Bacillota</taxon>
        <taxon>Bacilli</taxon>
        <taxon>Lactobacillales</taxon>
        <taxon>Lactobacillaceae</taxon>
        <taxon>Apilactobacillus</taxon>
    </lineage>
</organism>
<keyword evidence="8 11" id="KW-0472">Membrane</keyword>